<comment type="subcellular location">
    <subcellularLocation>
        <location evidence="9">Cytoplasm</location>
    </subcellularLocation>
</comment>
<evidence type="ECO:0000313" key="14">
    <source>
        <dbReference type="Proteomes" id="UP000002427"/>
    </source>
</evidence>
<dbReference type="EMBL" id="CP000238">
    <property type="protein sequence ID" value="ABF13985.1"/>
    <property type="molecule type" value="Genomic_DNA"/>
</dbReference>
<dbReference type="InterPro" id="IPR018085">
    <property type="entry name" value="Ura-DNA_Glyclase_AS"/>
</dbReference>
<keyword evidence="14" id="KW-1185">Reference proteome</keyword>
<dbReference type="InterPro" id="IPR005122">
    <property type="entry name" value="Uracil-DNA_glycosylase-like"/>
</dbReference>
<evidence type="ECO:0000256" key="10">
    <source>
        <dbReference type="PROSITE-ProRule" id="PRU10072"/>
    </source>
</evidence>
<dbReference type="SMART" id="SM00986">
    <property type="entry name" value="UDG"/>
    <property type="match status" value="1"/>
</dbReference>
<dbReference type="Proteomes" id="UP000002427">
    <property type="component" value="Chromosome"/>
</dbReference>
<dbReference type="AlphaFoldDB" id="Q1LSM5"/>
<accession>Q1LSM5</accession>
<dbReference type="STRING" id="374463.BCI_0613"/>
<dbReference type="NCBIfam" id="NF003592">
    <property type="entry name" value="PRK05254.1-5"/>
    <property type="match status" value="1"/>
</dbReference>
<evidence type="ECO:0000256" key="9">
    <source>
        <dbReference type="HAMAP-Rule" id="MF_00148"/>
    </source>
</evidence>
<dbReference type="SMART" id="SM00987">
    <property type="entry name" value="UreE_C"/>
    <property type="match status" value="1"/>
</dbReference>
<dbReference type="GO" id="GO:0004844">
    <property type="term" value="F:uracil DNA N-glycosylase activity"/>
    <property type="evidence" value="ECO:0007669"/>
    <property type="project" value="UniProtKB-UniRule"/>
</dbReference>
<keyword evidence="7 9" id="KW-0378">Hydrolase</keyword>
<keyword evidence="6 9" id="KW-0227">DNA damage</keyword>
<dbReference type="InterPro" id="IPR002043">
    <property type="entry name" value="UDG_fam1"/>
</dbReference>
<keyword evidence="8 9" id="KW-0234">DNA repair</keyword>
<protein>
    <recommendedName>
        <fullName evidence="5 9">Uracil-DNA glycosylase</fullName>
        <shortName evidence="9">UDG</shortName>
        <ecNumber evidence="4 9">3.2.2.27</ecNumber>
    </recommendedName>
</protein>
<evidence type="ECO:0000256" key="5">
    <source>
        <dbReference type="ARBA" id="ARBA00018429"/>
    </source>
</evidence>
<dbReference type="EC" id="3.2.2.27" evidence="4 9"/>
<keyword evidence="9" id="KW-0963">Cytoplasm</keyword>
<sequence>MTWQLTIAQEKKQPYFQQILCFLNKERAAGVTIYPPQKDIFNAFSLTELCAVKVVIIGQDPYHGPNQADGLSFSVRPGLPIPPSLMNIYKELANDISSFIIPQHGCLWSWAEQGIMLLNTVLTVEAGKAYSHANLGWEIFTNKVITLINNLSEGIIFLLWGTKAQKKAQIIDVKRHHILMASHPSPLSAYLSFFGCRHFSKVNILLKQQGKTPIDWAPKLPY</sequence>
<dbReference type="HOGENOM" id="CLU_032162_3_1_6"/>
<evidence type="ECO:0000256" key="8">
    <source>
        <dbReference type="ARBA" id="ARBA00023204"/>
    </source>
</evidence>
<dbReference type="InterPro" id="IPR036895">
    <property type="entry name" value="Uracil-DNA_glycosylase-like_sf"/>
</dbReference>
<dbReference type="KEGG" id="bci:BCI_0613"/>
<dbReference type="GO" id="GO:0097510">
    <property type="term" value="P:base-excision repair, AP site formation via deaminated base removal"/>
    <property type="evidence" value="ECO:0007669"/>
    <property type="project" value="TreeGrafter"/>
</dbReference>
<dbReference type="NCBIfam" id="NF003589">
    <property type="entry name" value="PRK05254.1-2"/>
    <property type="match status" value="1"/>
</dbReference>
<comment type="catalytic activity">
    <reaction evidence="1 9 11">
        <text>Hydrolyzes single-stranded DNA or mismatched double-stranded DNA and polynucleotides, releasing free uracil.</text>
        <dbReference type="EC" id="3.2.2.27"/>
    </reaction>
</comment>
<comment type="function">
    <text evidence="2 9 11">Excises uracil residues from the DNA which can arise as a result of misincorporation of dUMP residues by DNA polymerase or due to deamination of cytosine.</text>
</comment>
<gene>
    <name evidence="9 13" type="primary">ung</name>
    <name evidence="13" type="ordered locus">BCI_0613</name>
</gene>
<evidence type="ECO:0000256" key="1">
    <source>
        <dbReference type="ARBA" id="ARBA00001400"/>
    </source>
</evidence>
<dbReference type="FunFam" id="3.40.470.10:FF:000001">
    <property type="entry name" value="Uracil-DNA glycosylase"/>
    <property type="match status" value="1"/>
</dbReference>
<evidence type="ECO:0000259" key="12">
    <source>
        <dbReference type="SMART" id="SM00986"/>
    </source>
</evidence>
<dbReference type="Pfam" id="PF03167">
    <property type="entry name" value="UDG"/>
    <property type="match status" value="1"/>
</dbReference>
<organism evidence="13 14">
    <name type="scientific">Baumannia cicadellinicola subsp. Homalodisca coagulata</name>
    <dbReference type="NCBI Taxonomy" id="374463"/>
    <lineage>
        <taxon>Bacteria</taxon>
        <taxon>Pseudomonadati</taxon>
        <taxon>Pseudomonadota</taxon>
        <taxon>Gammaproteobacteria</taxon>
        <taxon>Candidatus Palibaumannia</taxon>
    </lineage>
</organism>
<feature type="domain" description="Uracil-DNA glycosylase-like" evidence="12">
    <location>
        <begin position="45"/>
        <end position="206"/>
    </location>
</feature>
<dbReference type="PANTHER" id="PTHR11264:SF0">
    <property type="entry name" value="URACIL-DNA GLYCOSYLASE"/>
    <property type="match status" value="1"/>
</dbReference>
<reference evidence="13 14" key="1">
    <citation type="journal article" date="2006" name="PLoS Biol.">
        <title>Metabolic complementarity and genomics of the dual bacterial symbiosis of sharpshooters.</title>
        <authorList>
            <person name="Wu D."/>
            <person name="Daugherty S.C."/>
            <person name="Van Aken S.E."/>
            <person name="Pai G.H."/>
            <person name="Watkins K.L."/>
            <person name="Khouri H."/>
            <person name="Tallon L.J."/>
            <person name="Zaborsky J.M."/>
            <person name="Dunbar H.E."/>
            <person name="Tran P.L."/>
            <person name="Moran N.A."/>
            <person name="Eisen J.A."/>
        </authorList>
    </citation>
    <scope>NUCLEOTIDE SEQUENCE [LARGE SCALE GENOMIC DNA]</scope>
    <source>
        <strain evidence="13">Hc</strain>
    </source>
</reference>
<dbReference type="NCBIfam" id="NF003588">
    <property type="entry name" value="PRK05254.1-1"/>
    <property type="match status" value="1"/>
</dbReference>
<dbReference type="PROSITE" id="PS00130">
    <property type="entry name" value="U_DNA_GLYCOSYLASE"/>
    <property type="match status" value="1"/>
</dbReference>
<dbReference type="NCBIfam" id="NF003591">
    <property type="entry name" value="PRK05254.1-4"/>
    <property type="match status" value="1"/>
</dbReference>
<proteinExistence type="inferred from homology"/>
<comment type="similarity">
    <text evidence="3 9 11">Belongs to the uracil-DNA glycosylase (UDG) superfamily. UNG family.</text>
</comment>
<dbReference type="HAMAP" id="MF_00148">
    <property type="entry name" value="UDG"/>
    <property type="match status" value="1"/>
</dbReference>
<dbReference type="SUPFAM" id="SSF52141">
    <property type="entry name" value="Uracil-DNA glycosylase-like"/>
    <property type="match status" value="1"/>
</dbReference>
<evidence type="ECO:0000256" key="7">
    <source>
        <dbReference type="ARBA" id="ARBA00022801"/>
    </source>
</evidence>
<evidence type="ECO:0000256" key="2">
    <source>
        <dbReference type="ARBA" id="ARBA00002631"/>
    </source>
</evidence>
<name>Q1LSM5_BAUCH</name>
<keyword evidence="13" id="KW-0326">Glycosidase</keyword>
<dbReference type="Gene3D" id="3.40.470.10">
    <property type="entry name" value="Uracil-DNA glycosylase-like domain"/>
    <property type="match status" value="1"/>
</dbReference>
<dbReference type="NCBIfam" id="TIGR00628">
    <property type="entry name" value="ung"/>
    <property type="match status" value="1"/>
</dbReference>
<evidence type="ECO:0000313" key="13">
    <source>
        <dbReference type="EMBL" id="ABF13985.1"/>
    </source>
</evidence>
<dbReference type="CDD" id="cd10027">
    <property type="entry name" value="UDG-F1-like"/>
    <property type="match status" value="1"/>
</dbReference>
<dbReference type="GO" id="GO:0005737">
    <property type="term" value="C:cytoplasm"/>
    <property type="evidence" value="ECO:0007669"/>
    <property type="project" value="UniProtKB-SubCell"/>
</dbReference>
<evidence type="ECO:0000256" key="6">
    <source>
        <dbReference type="ARBA" id="ARBA00022763"/>
    </source>
</evidence>
<dbReference type="PANTHER" id="PTHR11264">
    <property type="entry name" value="URACIL-DNA GLYCOSYLASE"/>
    <property type="match status" value="1"/>
</dbReference>
<evidence type="ECO:0000256" key="4">
    <source>
        <dbReference type="ARBA" id="ARBA00012030"/>
    </source>
</evidence>
<feature type="active site" description="Proton acceptor" evidence="9 10">
    <location>
        <position position="60"/>
    </location>
</feature>
<evidence type="ECO:0000256" key="3">
    <source>
        <dbReference type="ARBA" id="ARBA00008184"/>
    </source>
</evidence>
<evidence type="ECO:0000256" key="11">
    <source>
        <dbReference type="RuleBase" id="RU003780"/>
    </source>
</evidence>